<sequence length="754" mass="84246">MAKITSSLNGIEPSTIPIPPIPNPSSLTTSPPPPLNLEKPTKTADGRQILKPVAPSNRSSPEKPQNKSRKNSDIANVFFLQELAEIVATRQGLERAWHARLMICTTVYSNVESTIEKFSDEIEKEEVVAFKVYLRQAIANFSAIDNSLNPPKIPSHSKPIKGSGYGSGRVKNIEKNVAVVTPQLKKSIAENTWVTVARNGQKKTRASLSNKTQITSVNKIRQQGVNKEKSPTAPIDKRLFVRLPQEYEWRKLSTAAVGKRPNKKSGRSAPWWTLECKLVHLDYRDAVEEPERSTKTWTHRTTVTKKRALEEKVSGSSICQHHSLLTLRHEGQFITDQAERATILRDWTLLSRFSASDEFPPCKIPGEMRIPWLDELPELEVRKCTIGSGNTSPGADGIFVELLGACWEKIELHVTHLFRACLRLCCHSSCFKLAEIVFIPKARVQVRFHEGVTEAKELVCGAPQGSPISPLLFLLYMAEPMKSGNSIARFSCTEESEFYAFDVIQFSGRRREESAGIMVDGKINLPAENIRWLGVYLDPSLSFKHYVSTWCGKALTPITAVDSCVAPVATFGAEVWWPGLSRPKANGIVKPPTSFHCGLIDKVLHIALRAALLVWRTTQNVVLHKEGEGYRLRFSTRLNSLNDRHPLRTRTNVCSNVGSLKHKSKPRILKRPECQVQRALRKLPKSEAAEPLLALVYTQILRIRTDSSQSHQCWICSISTADICAYSDGSSEGPGRSSWGYILQRGGNTFKRGH</sequence>
<dbReference type="PANTHER" id="PTHR33481:SF1">
    <property type="entry name" value="ENDONUCLEASE_EXONUCLEASE_PHOSPHATASE DOMAIN-CONTAINING PROTEIN-RELATED"/>
    <property type="match status" value="1"/>
</dbReference>
<keyword evidence="3" id="KW-1185">Reference proteome</keyword>
<dbReference type="PANTHER" id="PTHR33481">
    <property type="entry name" value="REVERSE TRANSCRIPTASE"/>
    <property type="match status" value="1"/>
</dbReference>
<proteinExistence type="predicted"/>
<evidence type="ECO:0008006" key="4">
    <source>
        <dbReference type="Google" id="ProtNLM"/>
    </source>
</evidence>
<organism evidence="2 3">
    <name type="scientific">Erysiphe pulchra</name>
    <dbReference type="NCBI Taxonomy" id="225359"/>
    <lineage>
        <taxon>Eukaryota</taxon>
        <taxon>Fungi</taxon>
        <taxon>Dikarya</taxon>
        <taxon>Ascomycota</taxon>
        <taxon>Pezizomycotina</taxon>
        <taxon>Leotiomycetes</taxon>
        <taxon>Erysiphales</taxon>
        <taxon>Erysiphaceae</taxon>
        <taxon>Erysiphe</taxon>
    </lineage>
</organism>
<dbReference type="AlphaFoldDB" id="A0A2S4PSK4"/>
<gene>
    <name evidence="2" type="ORF">EPUL_002447</name>
</gene>
<evidence type="ECO:0000313" key="3">
    <source>
        <dbReference type="Proteomes" id="UP000237438"/>
    </source>
</evidence>
<reference evidence="2 3" key="1">
    <citation type="submission" date="2017-10" db="EMBL/GenBank/DDBJ databases">
        <title>Development of genomic resources for the powdery mildew, Erysiphe pulchra.</title>
        <authorList>
            <person name="Wadl P.A."/>
            <person name="Mack B.M."/>
            <person name="Moore G."/>
            <person name="Beltz S.B."/>
        </authorList>
    </citation>
    <scope>NUCLEOTIDE SEQUENCE [LARGE SCALE GENOMIC DNA]</scope>
    <source>
        <strain evidence="2">Cflorida</strain>
    </source>
</reference>
<evidence type="ECO:0000313" key="2">
    <source>
        <dbReference type="EMBL" id="POS85013.1"/>
    </source>
</evidence>
<name>A0A2S4PSK4_9PEZI</name>
<comment type="caution">
    <text evidence="2">The sequence shown here is derived from an EMBL/GenBank/DDBJ whole genome shotgun (WGS) entry which is preliminary data.</text>
</comment>
<protein>
    <recommendedName>
        <fullName evidence="4">Reverse transcriptase domain-containing protein</fullName>
    </recommendedName>
</protein>
<evidence type="ECO:0000256" key="1">
    <source>
        <dbReference type="SAM" id="MobiDB-lite"/>
    </source>
</evidence>
<dbReference type="EMBL" id="PEDP01000761">
    <property type="protein sequence ID" value="POS85013.1"/>
    <property type="molecule type" value="Genomic_DNA"/>
</dbReference>
<accession>A0A2S4PSK4</accession>
<feature type="region of interest" description="Disordered" evidence="1">
    <location>
        <begin position="1"/>
        <end position="70"/>
    </location>
</feature>
<dbReference type="Proteomes" id="UP000237438">
    <property type="component" value="Unassembled WGS sequence"/>
</dbReference>